<gene>
    <name evidence="3" type="ORF">CmeUKMEL1_02965</name>
</gene>
<feature type="compositionally biased region" description="Basic residues" evidence="1">
    <location>
        <begin position="86"/>
        <end position="100"/>
    </location>
</feature>
<evidence type="ECO:0000313" key="3">
    <source>
        <dbReference type="EMBL" id="POM82552.1"/>
    </source>
</evidence>
<keyword evidence="4" id="KW-1185">Reference proteome</keyword>
<evidence type="ECO:0000256" key="1">
    <source>
        <dbReference type="SAM" id="MobiDB-lite"/>
    </source>
</evidence>
<reference evidence="3 4" key="1">
    <citation type="submission" date="2014-04" db="EMBL/GenBank/DDBJ databases">
        <title>Comparative Genomics of Cryptosporidium Species.</title>
        <authorList>
            <person name="Silva J.C."/>
            <person name="Su Q."/>
            <person name="Chalmers R."/>
            <person name="Chibucos M.C."/>
            <person name="Elwin K."/>
            <person name="Godinez A."/>
            <person name="Guo F."/>
            <person name="Huynh K."/>
            <person name="Orvis J."/>
            <person name="Ott S."/>
            <person name="Sadzewicz L."/>
            <person name="Sengamalay N."/>
            <person name="Shetty A."/>
            <person name="Sun M."/>
            <person name="Tallon L."/>
            <person name="Xiao L."/>
            <person name="Zhang H."/>
            <person name="Fraser C.M."/>
            <person name="Zhu G."/>
            <person name="Kissinger J."/>
            <person name="Widmer G."/>
        </authorList>
    </citation>
    <scope>NUCLEOTIDE SEQUENCE [LARGE SCALE GENOMIC DNA]</scope>
    <source>
        <strain evidence="3 4">UKMEL1</strain>
    </source>
</reference>
<keyword evidence="2" id="KW-0732">Signal</keyword>
<protein>
    <recommendedName>
        <fullName evidence="5">Integral membrane protein</fullName>
    </recommendedName>
</protein>
<feature type="signal peptide" evidence="2">
    <location>
        <begin position="1"/>
        <end position="17"/>
    </location>
</feature>
<sequence length="545" mass="62362">MRLKAATLFAIISLINPLTVLYHVDDIGQLSKYGDNNLDTSFSLLELFKKKSKRNKKQASSIEESDSNSDLEIESNNQDFVDEEKKKRKKKRNKLSRRLRRIPELLRNLFRRNRNKSNGKHKRNRRRKAEKSTSIEEKSVEQAKKGVRQSETELEPEVGLASDSGSGFGSGSAPGSASASASGSDSASKPKAEAGVSSSQAELPVQNTLESMENLDVSKVFGKASKKTKKNASFVNELKNKLKPKHGSHELIKNLIIEENPDGEKIILEMNHPDFYMYLNQEITSNTGGITPIIKLDELMSTNFDQMYLNLESKNGNVEKTIRDLLQIENENYKKKVGSLFEVYSQDYKKECSFEWMSDLVKMYYNAYIDFKYVEEEYEALLDPGKSTPSERSRNLSKAYYSMKESKSKKRGILMKYLNCFMITFFIIKIDTINVGESQEKCSIQDLIALLYYQNILLGLKNLFSLSFKEKQKEISEFNTMLISGFESLSEEKKNEYALLSRLSEKLFPLYADVILYEKLIQLIDVKLSLCLTYIVNSRQSNKED</sequence>
<feature type="compositionally biased region" description="Basic and acidic residues" evidence="1">
    <location>
        <begin position="130"/>
        <end position="151"/>
    </location>
</feature>
<evidence type="ECO:0000256" key="2">
    <source>
        <dbReference type="SAM" id="SignalP"/>
    </source>
</evidence>
<dbReference type="VEuPathDB" id="CryptoDB:CmeUKMEL1_02965"/>
<comment type="caution">
    <text evidence="3">The sequence shown here is derived from an EMBL/GenBank/DDBJ whole genome shotgun (WGS) entry which is preliminary data.</text>
</comment>
<evidence type="ECO:0008006" key="5">
    <source>
        <dbReference type="Google" id="ProtNLM"/>
    </source>
</evidence>
<dbReference type="EMBL" id="JIBK01000004">
    <property type="protein sequence ID" value="POM82552.1"/>
    <property type="molecule type" value="Genomic_DNA"/>
</dbReference>
<proteinExistence type="predicted"/>
<feature type="chain" id="PRO_5015200014" description="Integral membrane protein" evidence="2">
    <location>
        <begin position="18"/>
        <end position="545"/>
    </location>
</feature>
<feature type="compositionally biased region" description="Basic residues" evidence="1">
    <location>
        <begin position="109"/>
        <end position="129"/>
    </location>
</feature>
<feature type="compositionally biased region" description="Acidic residues" evidence="1">
    <location>
        <begin position="63"/>
        <end position="73"/>
    </location>
</feature>
<organism evidence="3 4">
    <name type="scientific">Cryptosporidium meleagridis</name>
    <dbReference type="NCBI Taxonomy" id="93969"/>
    <lineage>
        <taxon>Eukaryota</taxon>
        <taxon>Sar</taxon>
        <taxon>Alveolata</taxon>
        <taxon>Apicomplexa</taxon>
        <taxon>Conoidasida</taxon>
        <taxon>Coccidia</taxon>
        <taxon>Eucoccidiorida</taxon>
        <taxon>Eimeriorina</taxon>
        <taxon>Cryptosporidiidae</taxon>
        <taxon>Cryptosporidium</taxon>
    </lineage>
</organism>
<name>A0A2P4YXM3_9CRYT</name>
<dbReference type="Proteomes" id="UP000236928">
    <property type="component" value="Unassembled WGS sequence"/>
</dbReference>
<evidence type="ECO:0000313" key="4">
    <source>
        <dbReference type="Proteomes" id="UP000236928"/>
    </source>
</evidence>
<accession>A0A2P4YXM3</accession>
<feature type="region of interest" description="Disordered" evidence="1">
    <location>
        <begin position="55"/>
        <end position="203"/>
    </location>
</feature>
<dbReference type="AlphaFoldDB" id="A0A2P4YXM3"/>
<dbReference type="OrthoDB" id="343914at2759"/>
<feature type="compositionally biased region" description="Low complexity" evidence="1">
    <location>
        <begin position="173"/>
        <end position="187"/>
    </location>
</feature>